<keyword evidence="6" id="KW-1185">Reference proteome</keyword>
<organism evidence="5 7">
    <name type="scientific">Thalassovita autumnalis</name>
    <dbReference type="NCBI Taxonomy" id="2072972"/>
    <lineage>
        <taxon>Bacteria</taxon>
        <taxon>Pseudomonadati</taxon>
        <taxon>Pseudomonadota</taxon>
        <taxon>Alphaproteobacteria</taxon>
        <taxon>Rhodobacterales</taxon>
        <taxon>Roseobacteraceae</taxon>
        <taxon>Thalassovita</taxon>
    </lineage>
</organism>
<feature type="signal peptide" evidence="2">
    <location>
        <begin position="1"/>
        <end position="25"/>
    </location>
</feature>
<feature type="chain" id="PRO_5009792635" evidence="2">
    <location>
        <begin position="26"/>
        <end position="241"/>
    </location>
</feature>
<accession>A0A0P1GA31</accession>
<evidence type="ECO:0000256" key="1">
    <source>
        <dbReference type="ARBA" id="ARBA00022729"/>
    </source>
</evidence>
<evidence type="ECO:0000256" key="2">
    <source>
        <dbReference type="SAM" id="SignalP"/>
    </source>
</evidence>
<reference evidence="4 6" key="1">
    <citation type="submission" date="2015-09" db="EMBL/GenBank/DDBJ databases">
        <authorList>
            <person name="Rodrigo-Torres L."/>
            <person name="Arahal D.R."/>
        </authorList>
    </citation>
    <scope>NUCLEOTIDE SEQUENCE [LARGE SCALE GENOMIC DNA]</scope>
    <source>
        <strain evidence="4 6">CECT 5118</strain>
    </source>
</reference>
<protein>
    <submittedName>
        <fullName evidence="5">V8-like Glu-specific endopeptidase</fullName>
    </submittedName>
</protein>
<dbReference type="PRINTS" id="PR00722">
    <property type="entry name" value="CHYMOTRYPSIN"/>
</dbReference>
<dbReference type="Proteomes" id="UP000051086">
    <property type="component" value="Unassembled WGS sequence"/>
</dbReference>
<evidence type="ECO:0000313" key="6">
    <source>
        <dbReference type="Proteomes" id="UP000051086"/>
    </source>
</evidence>
<dbReference type="Pfam" id="PF00089">
    <property type="entry name" value="Trypsin"/>
    <property type="match status" value="1"/>
</dbReference>
<dbReference type="EMBL" id="CYSC01000035">
    <property type="protein sequence ID" value="CUH73176.1"/>
    <property type="molecule type" value="Genomic_DNA"/>
</dbReference>
<dbReference type="PANTHER" id="PTHR15462">
    <property type="entry name" value="SERINE PROTEASE"/>
    <property type="match status" value="1"/>
</dbReference>
<dbReference type="InterPro" id="IPR001254">
    <property type="entry name" value="Trypsin_dom"/>
</dbReference>
<proteinExistence type="predicted"/>
<dbReference type="OrthoDB" id="267336at2"/>
<reference evidence="5 7" key="2">
    <citation type="submission" date="2015-09" db="EMBL/GenBank/DDBJ databases">
        <authorList>
            <consortium name="Swine Surveillance"/>
        </authorList>
    </citation>
    <scope>NUCLEOTIDE SEQUENCE [LARGE SCALE GENOMIC DNA]</scope>
    <source>
        <strain evidence="5 7">5120</strain>
    </source>
</reference>
<dbReference type="PROSITE" id="PS50240">
    <property type="entry name" value="TRYPSIN_DOM"/>
    <property type="match status" value="1"/>
</dbReference>
<evidence type="ECO:0000259" key="3">
    <source>
        <dbReference type="PROSITE" id="PS50240"/>
    </source>
</evidence>
<dbReference type="RefSeq" id="WP_058244323.1">
    <property type="nucleotide sequence ID" value="NZ_CYSB01000040.1"/>
</dbReference>
<evidence type="ECO:0000313" key="4">
    <source>
        <dbReference type="EMBL" id="CUH69772.1"/>
    </source>
</evidence>
<gene>
    <name evidence="4" type="ORF">TL5118_03742</name>
    <name evidence="5" type="ORF">TL5120_02983</name>
</gene>
<dbReference type="InterPro" id="IPR009003">
    <property type="entry name" value="Peptidase_S1_PA"/>
</dbReference>
<dbReference type="Proteomes" id="UP000051887">
    <property type="component" value="Unassembled WGS sequence"/>
</dbReference>
<feature type="domain" description="Peptidase S1" evidence="3">
    <location>
        <begin position="15"/>
        <end position="241"/>
    </location>
</feature>
<dbReference type="InterPro" id="IPR018114">
    <property type="entry name" value="TRYPSIN_HIS"/>
</dbReference>
<dbReference type="InterPro" id="IPR001314">
    <property type="entry name" value="Peptidase_S1A"/>
</dbReference>
<dbReference type="InterPro" id="IPR050966">
    <property type="entry name" value="Glutamyl_endopeptidase"/>
</dbReference>
<dbReference type="EMBL" id="CYSB01000040">
    <property type="protein sequence ID" value="CUH69772.1"/>
    <property type="molecule type" value="Genomic_DNA"/>
</dbReference>
<dbReference type="AlphaFoldDB" id="A0A0P1GA31"/>
<dbReference type="GO" id="GO:0006508">
    <property type="term" value="P:proteolysis"/>
    <property type="evidence" value="ECO:0007669"/>
    <property type="project" value="InterPro"/>
</dbReference>
<evidence type="ECO:0000313" key="5">
    <source>
        <dbReference type="EMBL" id="CUH73176.1"/>
    </source>
</evidence>
<dbReference type="SUPFAM" id="SSF50494">
    <property type="entry name" value="Trypsin-like serine proteases"/>
    <property type="match status" value="1"/>
</dbReference>
<evidence type="ECO:0000313" key="7">
    <source>
        <dbReference type="Proteomes" id="UP000051887"/>
    </source>
</evidence>
<dbReference type="PANTHER" id="PTHR15462:SF8">
    <property type="entry name" value="SERINE PROTEASE"/>
    <property type="match status" value="1"/>
</dbReference>
<dbReference type="PROSITE" id="PS00134">
    <property type="entry name" value="TRYPSIN_HIS"/>
    <property type="match status" value="1"/>
</dbReference>
<name>A0A0P1GA31_9RHOB</name>
<keyword evidence="1 2" id="KW-0732">Signal</keyword>
<dbReference type="GO" id="GO:0004252">
    <property type="term" value="F:serine-type endopeptidase activity"/>
    <property type="evidence" value="ECO:0007669"/>
    <property type="project" value="InterPro"/>
</dbReference>
<dbReference type="InterPro" id="IPR043504">
    <property type="entry name" value="Peptidase_S1_PA_chymotrypsin"/>
</dbReference>
<dbReference type="Gene3D" id="2.40.10.10">
    <property type="entry name" value="Trypsin-like serine proteases"/>
    <property type="match status" value="2"/>
</dbReference>
<sequence length="241" mass="25434">MRLAKFCLALALSFAVAPKTDPANAESGPWRSVENIAGWEAVGRLSISGETMCTGALVAPNLVLTAAHCLYNPATGRRVRADRITFQAGLSKGRAKAERSVVSATAHPEYRHRPNGAAQVGHDLALLTLDQPIGRNEVAPLAFEGRPEKGDILSVVAYTVGNRQDPRMAYPCQVIARKQATLVLNCEVDFGASGAPVFALQGGQRPYLVSVISAKAEMAGRDVSVGTSLDPSVLSLLASQS</sequence>